<dbReference type="STRING" id="2880.D7G883"/>
<feature type="region of interest" description="Disordered" evidence="4">
    <location>
        <begin position="254"/>
        <end position="311"/>
    </location>
</feature>
<keyword evidence="3" id="KW-0560">Oxidoreductase</keyword>
<evidence type="ECO:0000313" key="6">
    <source>
        <dbReference type="EMBL" id="CBJ27946.1"/>
    </source>
</evidence>
<dbReference type="GO" id="GO:0005506">
    <property type="term" value="F:iron ion binding"/>
    <property type="evidence" value="ECO:0007669"/>
    <property type="project" value="InterPro"/>
</dbReference>
<dbReference type="SMART" id="SM00702">
    <property type="entry name" value="P4Hc"/>
    <property type="match status" value="1"/>
</dbReference>
<comment type="cofactor">
    <cofactor evidence="1">
        <name>L-ascorbate</name>
        <dbReference type="ChEBI" id="CHEBI:38290"/>
    </cofactor>
</comment>
<dbReference type="Gene3D" id="2.60.120.620">
    <property type="entry name" value="q2cbj1_9rhob like domain"/>
    <property type="match status" value="1"/>
</dbReference>
<dbReference type="InterPro" id="IPR051842">
    <property type="entry name" value="uS12_prolyl_hydroxylase"/>
</dbReference>
<dbReference type="PANTHER" id="PTHR12117">
    <property type="entry name" value="HISTONE ACETYLTRANSFERASE COMPLEX"/>
    <property type="match status" value="1"/>
</dbReference>
<keyword evidence="7" id="KW-1185">Reference proteome</keyword>
<evidence type="ECO:0000256" key="1">
    <source>
        <dbReference type="ARBA" id="ARBA00001961"/>
    </source>
</evidence>
<dbReference type="Proteomes" id="UP000002630">
    <property type="component" value="Linkage Group LG26"/>
</dbReference>
<evidence type="ECO:0000259" key="5">
    <source>
        <dbReference type="SMART" id="SM00702"/>
    </source>
</evidence>
<dbReference type="GO" id="GO:0006449">
    <property type="term" value="P:regulation of translational termination"/>
    <property type="evidence" value="ECO:0007669"/>
    <property type="project" value="TreeGrafter"/>
</dbReference>
<organism evidence="6 7">
    <name type="scientific">Ectocarpus siliculosus</name>
    <name type="common">Brown alga</name>
    <name type="synonym">Conferva siliculosa</name>
    <dbReference type="NCBI Taxonomy" id="2880"/>
    <lineage>
        <taxon>Eukaryota</taxon>
        <taxon>Sar</taxon>
        <taxon>Stramenopiles</taxon>
        <taxon>Ochrophyta</taxon>
        <taxon>PX clade</taxon>
        <taxon>Phaeophyceae</taxon>
        <taxon>Ectocarpales</taxon>
        <taxon>Ectocarpaceae</taxon>
        <taxon>Ectocarpus</taxon>
    </lineage>
</organism>
<keyword evidence="2" id="KW-0223">Dioxygenase</keyword>
<dbReference type="GO" id="GO:0031418">
    <property type="term" value="F:L-ascorbic acid binding"/>
    <property type="evidence" value="ECO:0007669"/>
    <property type="project" value="InterPro"/>
</dbReference>
<feature type="compositionally biased region" description="Gly residues" evidence="4">
    <location>
        <begin position="287"/>
        <end position="305"/>
    </location>
</feature>
<feature type="domain" description="Prolyl 4-hydroxylase alpha subunit" evidence="5">
    <location>
        <begin position="45"/>
        <end position="244"/>
    </location>
</feature>
<dbReference type="InterPro" id="IPR039558">
    <property type="entry name" value="TPA1/OFD1_N"/>
</dbReference>
<evidence type="ECO:0000256" key="3">
    <source>
        <dbReference type="ARBA" id="ARBA00023002"/>
    </source>
</evidence>
<gene>
    <name evidence="6" type="ORF">Esi_0087_0100</name>
</gene>
<protein>
    <recommendedName>
        <fullName evidence="5">Prolyl 4-hydroxylase alpha subunit domain-containing protein</fullName>
    </recommendedName>
</protein>
<accession>D7G883</accession>
<dbReference type="GO" id="GO:0031543">
    <property type="term" value="F:peptidyl-proline dioxygenase activity"/>
    <property type="evidence" value="ECO:0007669"/>
    <property type="project" value="TreeGrafter"/>
</dbReference>
<dbReference type="EMBL" id="FN649751">
    <property type="protein sequence ID" value="CBJ27946.1"/>
    <property type="molecule type" value="Genomic_DNA"/>
</dbReference>
<dbReference type="AlphaFoldDB" id="D7G883"/>
<dbReference type="InParanoid" id="D7G883"/>
<evidence type="ECO:0000313" key="7">
    <source>
        <dbReference type="Proteomes" id="UP000002630"/>
    </source>
</evidence>
<dbReference type="OrthoDB" id="430522at2759"/>
<dbReference type="GO" id="GO:0005737">
    <property type="term" value="C:cytoplasm"/>
    <property type="evidence" value="ECO:0007669"/>
    <property type="project" value="TreeGrafter"/>
</dbReference>
<name>D7G883_ECTSI</name>
<dbReference type="eggNOG" id="KOG3844">
    <property type="taxonomic scope" value="Eukaryota"/>
</dbReference>
<dbReference type="Pfam" id="PF13661">
    <property type="entry name" value="2OG-FeII_Oxy_4"/>
    <property type="match status" value="1"/>
</dbReference>
<evidence type="ECO:0000256" key="4">
    <source>
        <dbReference type="SAM" id="MobiDB-lite"/>
    </source>
</evidence>
<evidence type="ECO:0000256" key="2">
    <source>
        <dbReference type="ARBA" id="ARBA00022964"/>
    </source>
</evidence>
<sequence>MDDKAEKCKGREDGSKEWPEVLRSSLFEPKSVAQMQGEYRISQPYRHLVIPDLMDSEVLKTACEELKSNMQATLKETDIFKVYQTGDLANMDGLPEESKRLLPSLFAIRDSLYSLEFRRLVQSLTGSGPLSGQQIDLSANAFGHTGHLLCHDDVIGTRKVSYILYLVDEDWGSSGDKPDGGGLQLYPLDKEGVPGIPAFAPSKTIPPRWNQMVLFAVQPGRSFHDVQEVYNENKPRLAVSGWFHGALETEMTDWPGHTFEPAKGKSDAEGNSGETAASTLEQLKGAARGGGQSGDDGKGGEGGSSTGDAFTDDFVGTYGYEAMRPARSPQIGHAHRRA</sequence>
<dbReference type="EMBL" id="FN649107">
    <property type="protein sequence ID" value="CBJ27946.1"/>
    <property type="molecule type" value="Genomic_DNA"/>
</dbReference>
<dbReference type="PANTHER" id="PTHR12117:SF0">
    <property type="entry name" value="PROLYL 3-HYDROXYLASE OGFOD1"/>
    <property type="match status" value="1"/>
</dbReference>
<reference evidence="6 7" key="1">
    <citation type="journal article" date="2010" name="Nature">
        <title>The Ectocarpus genome and the independent evolution of multicellularity in brown algae.</title>
        <authorList>
            <person name="Cock J.M."/>
            <person name="Sterck L."/>
            <person name="Rouze P."/>
            <person name="Scornet D."/>
            <person name="Allen A.E."/>
            <person name="Amoutzias G."/>
            <person name="Anthouard V."/>
            <person name="Artiguenave F."/>
            <person name="Aury J.M."/>
            <person name="Badger J.H."/>
            <person name="Beszteri B."/>
            <person name="Billiau K."/>
            <person name="Bonnet E."/>
            <person name="Bothwell J.H."/>
            <person name="Bowler C."/>
            <person name="Boyen C."/>
            <person name="Brownlee C."/>
            <person name="Carrano C.J."/>
            <person name="Charrier B."/>
            <person name="Cho G.Y."/>
            <person name="Coelho S.M."/>
            <person name="Collen J."/>
            <person name="Corre E."/>
            <person name="Da Silva C."/>
            <person name="Delage L."/>
            <person name="Delaroque N."/>
            <person name="Dittami S.M."/>
            <person name="Doulbeau S."/>
            <person name="Elias M."/>
            <person name="Farnham G."/>
            <person name="Gachon C.M."/>
            <person name="Gschloessl B."/>
            <person name="Heesch S."/>
            <person name="Jabbari K."/>
            <person name="Jubin C."/>
            <person name="Kawai H."/>
            <person name="Kimura K."/>
            <person name="Kloareg B."/>
            <person name="Kupper F.C."/>
            <person name="Lang D."/>
            <person name="Le Bail A."/>
            <person name="Leblanc C."/>
            <person name="Lerouge P."/>
            <person name="Lohr M."/>
            <person name="Lopez P.J."/>
            <person name="Martens C."/>
            <person name="Maumus F."/>
            <person name="Michel G."/>
            <person name="Miranda-Saavedra D."/>
            <person name="Morales J."/>
            <person name="Moreau H."/>
            <person name="Motomura T."/>
            <person name="Nagasato C."/>
            <person name="Napoli C.A."/>
            <person name="Nelson D.R."/>
            <person name="Nyvall-Collen P."/>
            <person name="Peters A.F."/>
            <person name="Pommier C."/>
            <person name="Potin P."/>
            <person name="Poulain J."/>
            <person name="Quesneville H."/>
            <person name="Read B."/>
            <person name="Rensing S.A."/>
            <person name="Ritter A."/>
            <person name="Rousvoal S."/>
            <person name="Samanta M."/>
            <person name="Samson G."/>
            <person name="Schroeder D.C."/>
            <person name="Segurens B."/>
            <person name="Strittmatter M."/>
            <person name="Tonon T."/>
            <person name="Tregear J.W."/>
            <person name="Valentin K."/>
            <person name="von Dassow P."/>
            <person name="Yamagishi T."/>
            <person name="Van de Peer Y."/>
            <person name="Wincker P."/>
        </authorList>
    </citation>
    <scope>NUCLEOTIDE SEQUENCE [LARGE SCALE GENOMIC DNA]</scope>
    <source>
        <strain evidence="7">Ec32 / CCAP1310/4</strain>
    </source>
</reference>
<dbReference type="InterPro" id="IPR006620">
    <property type="entry name" value="Pro_4_hyd_alph"/>
</dbReference>
<feature type="compositionally biased region" description="Polar residues" evidence="4">
    <location>
        <begin position="272"/>
        <end position="281"/>
    </location>
</feature>
<proteinExistence type="predicted"/>